<reference evidence="1 2" key="1">
    <citation type="submission" date="2011-05" db="EMBL/GenBank/DDBJ databases">
        <title>Complete sequence of Isoptericola variabilis 225.</title>
        <authorList>
            <consortium name="US DOE Joint Genome Institute"/>
            <person name="Lucas S."/>
            <person name="Han J."/>
            <person name="Lapidus A."/>
            <person name="Cheng J.-F."/>
            <person name="Goodwin L."/>
            <person name="Pitluck S."/>
            <person name="Peters L."/>
            <person name="Mikhailova N."/>
            <person name="Zeytun A."/>
            <person name="Han C."/>
            <person name="Tapia R."/>
            <person name="Land M."/>
            <person name="Hauser L."/>
            <person name="Kyrpides N."/>
            <person name="Ivanova N."/>
            <person name="Pagani I."/>
            <person name="Siebers A."/>
            <person name="Allgaier M."/>
            <person name="Thelen M."/>
            <person name="Hugenholtz P."/>
            <person name="Gladden J."/>
            <person name="Woyke T."/>
        </authorList>
    </citation>
    <scope>NUCLEOTIDE SEQUENCE [LARGE SCALE GENOMIC DNA]</scope>
    <source>
        <strain evidence="2">225</strain>
    </source>
</reference>
<dbReference type="EMBL" id="CP002810">
    <property type="protein sequence ID" value="AEG43906.1"/>
    <property type="molecule type" value="Genomic_DNA"/>
</dbReference>
<dbReference type="HOGENOM" id="CLU_052173_0_0_11"/>
<organism evidence="2">
    <name type="scientific">Isoptericola variabilis (strain 225)</name>
    <dbReference type="NCBI Taxonomy" id="743718"/>
    <lineage>
        <taxon>Bacteria</taxon>
        <taxon>Bacillati</taxon>
        <taxon>Actinomycetota</taxon>
        <taxon>Actinomycetes</taxon>
        <taxon>Micrococcales</taxon>
        <taxon>Promicromonosporaceae</taxon>
        <taxon>Isoptericola</taxon>
    </lineage>
</organism>
<dbReference type="InterPro" id="IPR019292">
    <property type="entry name" value="McrC"/>
</dbReference>
<evidence type="ECO:0000313" key="2">
    <source>
        <dbReference type="Proteomes" id="UP000009236"/>
    </source>
</evidence>
<dbReference type="PANTHER" id="PTHR38733:SF1">
    <property type="entry name" value="TYPE IV METHYL-DIRECTED RESTRICTION ENZYME ECOKMCRBC"/>
    <property type="match status" value="1"/>
</dbReference>
<dbReference type="AlphaFoldDB" id="F6FRE5"/>
<dbReference type="PANTHER" id="PTHR38733">
    <property type="entry name" value="PROTEIN MCRC"/>
    <property type="match status" value="1"/>
</dbReference>
<sequence length="400" mass="44328">MTRRTVPLPEYGASVPVQLTGADLRVLQTVPRERLLATPTMEPGLFTLRASSWVGTVELDTVRVRVVPKVDDLRNVLGMFASAAGLADWSVRASDYADADVVEGIAELVLRTIDQATRRGLVHGYRSRMERLPVLRGRLLVAELAARPWDPWPAPCAYDDFTADVAENRVLLAAVKAIRGWPLPPEVRRLSADLMSRFEEVSDASDPWTEAESIRESPLNEHYMPALRLAAIVLEGAGVAHGAGDREAVSFLVDMNKLYERWIGAELATRLWPTLQVLEQRSVALSRRPRVSMQPDLLFREGGRNVLVGDVKYKLTGSGLARNEDYYQLLAYATALDLPRGILIYCQADDAPARHLTVVGGEQDLVCYPLDLGGPWKDVGERLDELADVVQHLRVPSYSS</sequence>
<keyword evidence="2" id="KW-1185">Reference proteome</keyword>
<proteinExistence type="predicted"/>
<evidence type="ECO:0000313" key="1">
    <source>
        <dbReference type="EMBL" id="AEG43906.1"/>
    </source>
</evidence>
<dbReference type="Proteomes" id="UP000009236">
    <property type="component" value="Chromosome"/>
</dbReference>
<dbReference type="REBASE" id="36473">
    <property type="entry name" value="Iva225McrBCP"/>
</dbReference>
<dbReference type="InterPro" id="IPR011604">
    <property type="entry name" value="PDDEXK-like_dom_sf"/>
</dbReference>
<gene>
    <name evidence="1" type="ordered locus">Isova_1131</name>
</gene>
<dbReference type="eggNOG" id="COG4268">
    <property type="taxonomic scope" value="Bacteria"/>
</dbReference>
<protein>
    <submittedName>
        <fullName evidence="1">5-methylcytosine restriction system component-like protein</fullName>
    </submittedName>
</protein>
<dbReference type="Gene3D" id="3.90.320.10">
    <property type="match status" value="1"/>
</dbReference>
<dbReference type="KEGG" id="iva:Isova_1131"/>
<name>F6FRE5_ISOV2</name>
<dbReference type="STRING" id="743718.Isova_1131"/>
<accession>F6FRE5</accession>
<dbReference type="Pfam" id="PF10117">
    <property type="entry name" value="McrBC"/>
    <property type="match status" value="1"/>
</dbReference>